<dbReference type="OrthoDB" id="10487267at2759"/>
<evidence type="ECO:0000313" key="1">
    <source>
        <dbReference type="EMBL" id="KAB7497387.1"/>
    </source>
</evidence>
<organism evidence="1 2">
    <name type="scientific">Armadillidium nasatum</name>
    <dbReference type="NCBI Taxonomy" id="96803"/>
    <lineage>
        <taxon>Eukaryota</taxon>
        <taxon>Metazoa</taxon>
        <taxon>Ecdysozoa</taxon>
        <taxon>Arthropoda</taxon>
        <taxon>Crustacea</taxon>
        <taxon>Multicrustacea</taxon>
        <taxon>Malacostraca</taxon>
        <taxon>Eumalacostraca</taxon>
        <taxon>Peracarida</taxon>
        <taxon>Isopoda</taxon>
        <taxon>Oniscidea</taxon>
        <taxon>Crinocheta</taxon>
        <taxon>Armadillidiidae</taxon>
        <taxon>Armadillidium</taxon>
    </lineage>
</organism>
<keyword evidence="2" id="KW-1185">Reference proteome</keyword>
<dbReference type="AlphaFoldDB" id="A0A5N5STQ5"/>
<dbReference type="EMBL" id="SEYY01020343">
    <property type="protein sequence ID" value="KAB7497387.1"/>
    <property type="molecule type" value="Genomic_DNA"/>
</dbReference>
<sequence length="274" mass="31327">MIQGVMPMSLVDILVENVARKIDIYYMKPYVSGNFRLSLEVKPKFGELAMCNAKVSKRIIEYLIETESLKPIHLMVLLDNSVTHLPCNENSPYSPFTVAALIVISRRCKNFQEVHFHSDLRTEKATWKPKQIKSHIDGSLKNLSTSVTVLNFRDAYIDKTALKTICTSFKSLRVLNLHQALIEKDDFEILVCPECVIKETVENLRIDKTSVSVVCTAKCLVLYTKLTYFRSDRTLTALFLERTKRNISSSFKTTVLEQNFKSYNSIISDAELGR</sequence>
<gene>
    <name evidence="1" type="ORF">Anas_06517</name>
</gene>
<protein>
    <submittedName>
        <fullName evidence="1">Uncharacterized protein</fullName>
    </submittedName>
</protein>
<name>A0A5N5STQ5_9CRUS</name>
<dbReference type="Proteomes" id="UP000326759">
    <property type="component" value="Unassembled WGS sequence"/>
</dbReference>
<accession>A0A5N5STQ5</accession>
<comment type="caution">
    <text evidence="1">The sequence shown here is derived from an EMBL/GenBank/DDBJ whole genome shotgun (WGS) entry which is preliminary data.</text>
</comment>
<proteinExistence type="predicted"/>
<evidence type="ECO:0000313" key="2">
    <source>
        <dbReference type="Proteomes" id="UP000326759"/>
    </source>
</evidence>
<dbReference type="SUPFAM" id="SSF52047">
    <property type="entry name" value="RNI-like"/>
    <property type="match status" value="1"/>
</dbReference>
<reference evidence="1 2" key="1">
    <citation type="journal article" date="2019" name="PLoS Biol.">
        <title>Sex chromosomes control vertical transmission of feminizing Wolbachia symbionts in an isopod.</title>
        <authorList>
            <person name="Becking T."/>
            <person name="Chebbi M.A."/>
            <person name="Giraud I."/>
            <person name="Moumen B."/>
            <person name="Laverre T."/>
            <person name="Caubet Y."/>
            <person name="Peccoud J."/>
            <person name="Gilbert C."/>
            <person name="Cordaux R."/>
        </authorList>
    </citation>
    <scope>NUCLEOTIDE SEQUENCE [LARGE SCALE GENOMIC DNA]</scope>
    <source>
        <strain evidence="1">ANa2</strain>
        <tissue evidence="1">Whole body excluding digestive tract and cuticle</tissue>
    </source>
</reference>